<sequence>MSCKGCPEPVMKSEEKIQELVDEQLQYETDIVDNETYVHRWVSSNLGSKNSTVVRKRVSLTLNYW</sequence>
<gene>
    <name evidence="1" type="ORF">J2Z83_001383</name>
</gene>
<protein>
    <submittedName>
        <fullName evidence="1">Uncharacterized protein</fullName>
    </submittedName>
</protein>
<comment type="caution">
    <text evidence="1">The sequence shown here is derived from an EMBL/GenBank/DDBJ whole genome shotgun (WGS) entry which is preliminary data.</text>
</comment>
<evidence type="ECO:0000313" key="2">
    <source>
        <dbReference type="Proteomes" id="UP001519345"/>
    </source>
</evidence>
<evidence type="ECO:0000313" key="1">
    <source>
        <dbReference type="EMBL" id="MBP1969279.1"/>
    </source>
</evidence>
<dbReference type="RefSeq" id="WP_209462478.1">
    <property type="nucleotide sequence ID" value="NZ_CP110224.1"/>
</dbReference>
<name>A0ABS4IGZ1_9BACI</name>
<organism evidence="1 2">
    <name type="scientific">Virgibacillus natechei</name>
    <dbReference type="NCBI Taxonomy" id="1216297"/>
    <lineage>
        <taxon>Bacteria</taxon>
        <taxon>Bacillati</taxon>
        <taxon>Bacillota</taxon>
        <taxon>Bacilli</taxon>
        <taxon>Bacillales</taxon>
        <taxon>Bacillaceae</taxon>
        <taxon>Virgibacillus</taxon>
    </lineage>
</organism>
<accession>A0ABS4IGZ1</accession>
<reference evidence="1 2" key="1">
    <citation type="submission" date="2021-03" db="EMBL/GenBank/DDBJ databases">
        <title>Genomic Encyclopedia of Type Strains, Phase IV (KMG-IV): sequencing the most valuable type-strain genomes for metagenomic binning, comparative biology and taxonomic classification.</title>
        <authorList>
            <person name="Goeker M."/>
        </authorList>
    </citation>
    <scope>NUCLEOTIDE SEQUENCE [LARGE SCALE GENOMIC DNA]</scope>
    <source>
        <strain evidence="1 2">DSM 25609</strain>
    </source>
</reference>
<keyword evidence="2" id="KW-1185">Reference proteome</keyword>
<dbReference type="EMBL" id="JAGGKX010000005">
    <property type="protein sequence ID" value="MBP1969279.1"/>
    <property type="molecule type" value="Genomic_DNA"/>
</dbReference>
<proteinExistence type="predicted"/>
<dbReference type="Proteomes" id="UP001519345">
    <property type="component" value="Unassembled WGS sequence"/>
</dbReference>